<dbReference type="Pfam" id="PF01850">
    <property type="entry name" value="PIN"/>
    <property type="match status" value="1"/>
</dbReference>
<comment type="similarity">
    <text evidence="7">Belongs to the PINc/VapC protein family.</text>
</comment>
<comment type="caution">
    <text evidence="9">The sequence shown here is derived from an EMBL/GenBank/DDBJ whole genome shotgun (WGS) entry which is preliminary data.</text>
</comment>
<sequence>MIICDTDVLIELLDNKRNRHNFTKEIINEVGIENVLLTAISRMELIKGAIHKNDSIQIAKKIKKFDTILINPEITLRSIDLINSYHLSHGLNIPDALIAATSIEVEIELFTFNIRDFKFIKHLNLFKY</sequence>
<feature type="domain" description="PIN" evidence="8">
    <location>
        <begin position="2"/>
        <end position="117"/>
    </location>
</feature>
<dbReference type="SUPFAM" id="SSF88723">
    <property type="entry name" value="PIN domain-like"/>
    <property type="match status" value="1"/>
</dbReference>
<keyword evidence="3" id="KW-0540">Nuclease</keyword>
<evidence type="ECO:0000259" key="8">
    <source>
        <dbReference type="Pfam" id="PF01850"/>
    </source>
</evidence>
<dbReference type="InterPro" id="IPR050556">
    <property type="entry name" value="Type_II_TA_system_RNase"/>
</dbReference>
<dbReference type="InterPro" id="IPR002716">
    <property type="entry name" value="PIN_dom"/>
</dbReference>
<dbReference type="EMBL" id="JAYLLN010000006">
    <property type="protein sequence ID" value="MEI5984135.1"/>
    <property type="molecule type" value="Genomic_DNA"/>
</dbReference>
<reference evidence="9 10" key="1">
    <citation type="submission" date="2024-01" db="EMBL/GenBank/DDBJ databases">
        <title>Sphingobacterium tenebrionis sp. nov., a novel endophyte isolated from tenebrio molitor intestines.</title>
        <authorList>
            <person name="Zhang C."/>
        </authorList>
    </citation>
    <scope>NUCLEOTIDE SEQUENCE [LARGE SCALE GENOMIC DNA]</scope>
    <source>
        <strain evidence="9 10">PU5-4</strain>
    </source>
</reference>
<evidence type="ECO:0000256" key="2">
    <source>
        <dbReference type="ARBA" id="ARBA00022649"/>
    </source>
</evidence>
<evidence type="ECO:0000256" key="7">
    <source>
        <dbReference type="ARBA" id="ARBA00038093"/>
    </source>
</evidence>
<keyword evidence="6" id="KW-0460">Magnesium</keyword>
<dbReference type="Gene3D" id="3.40.50.1010">
    <property type="entry name" value="5'-nuclease"/>
    <property type="match status" value="1"/>
</dbReference>
<evidence type="ECO:0000256" key="1">
    <source>
        <dbReference type="ARBA" id="ARBA00001946"/>
    </source>
</evidence>
<dbReference type="PANTHER" id="PTHR33653:SF1">
    <property type="entry name" value="RIBONUCLEASE VAPC2"/>
    <property type="match status" value="1"/>
</dbReference>
<evidence type="ECO:0000313" key="9">
    <source>
        <dbReference type="EMBL" id="MEI5984135.1"/>
    </source>
</evidence>
<protein>
    <submittedName>
        <fullName evidence="9">PIN domain-containing protein</fullName>
    </submittedName>
</protein>
<gene>
    <name evidence="9" type="ORF">VJ786_04380</name>
</gene>
<keyword evidence="10" id="KW-1185">Reference proteome</keyword>
<dbReference type="Proteomes" id="UP001363035">
    <property type="component" value="Unassembled WGS sequence"/>
</dbReference>
<keyword evidence="2" id="KW-1277">Toxin-antitoxin system</keyword>
<proteinExistence type="inferred from homology"/>
<comment type="cofactor">
    <cofactor evidence="1">
        <name>Mg(2+)</name>
        <dbReference type="ChEBI" id="CHEBI:18420"/>
    </cofactor>
</comment>
<dbReference type="PANTHER" id="PTHR33653">
    <property type="entry name" value="RIBONUCLEASE VAPC2"/>
    <property type="match status" value="1"/>
</dbReference>
<dbReference type="RefSeq" id="WP_167554257.1">
    <property type="nucleotide sequence ID" value="NZ_JAYLLN010000006.1"/>
</dbReference>
<evidence type="ECO:0000256" key="6">
    <source>
        <dbReference type="ARBA" id="ARBA00022842"/>
    </source>
</evidence>
<evidence type="ECO:0000313" key="10">
    <source>
        <dbReference type="Proteomes" id="UP001363035"/>
    </source>
</evidence>
<dbReference type="InterPro" id="IPR029060">
    <property type="entry name" value="PIN-like_dom_sf"/>
</dbReference>
<organism evidence="9 10">
    <name type="scientific">Sphingobacterium tenebrionis</name>
    <dbReference type="NCBI Taxonomy" id="3111775"/>
    <lineage>
        <taxon>Bacteria</taxon>
        <taxon>Pseudomonadati</taxon>
        <taxon>Bacteroidota</taxon>
        <taxon>Sphingobacteriia</taxon>
        <taxon>Sphingobacteriales</taxon>
        <taxon>Sphingobacteriaceae</taxon>
        <taxon>Sphingobacterium</taxon>
    </lineage>
</organism>
<evidence type="ECO:0000256" key="3">
    <source>
        <dbReference type="ARBA" id="ARBA00022722"/>
    </source>
</evidence>
<name>A0ABU8I4J3_9SPHI</name>
<evidence type="ECO:0000256" key="4">
    <source>
        <dbReference type="ARBA" id="ARBA00022723"/>
    </source>
</evidence>
<evidence type="ECO:0000256" key="5">
    <source>
        <dbReference type="ARBA" id="ARBA00022801"/>
    </source>
</evidence>
<keyword evidence="5" id="KW-0378">Hydrolase</keyword>
<keyword evidence="4" id="KW-0479">Metal-binding</keyword>
<accession>A0ABU8I4J3</accession>